<dbReference type="Pfam" id="PF00561">
    <property type="entry name" value="Abhydrolase_1"/>
    <property type="match status" value="1"/>
</dbReference>
<evidence type="ECO:0000313" key="3">
    <source>
        <dbReference type="EMBL" id="TXS92023.1"/>
    </source>
</evidence>
<keyword evidence="4" id="KW-1185">Reference proteome</keyword>
<evidence type="ECO:0000313" key="4">
    <source>
        <dbReference type="Proteomes" id="UP000321039"/>
    </source>
</evidence>
<dbReference type="InterPro" id="IPR029058">
    <property type="entry name" value="AB_hydrolase_fold"/>
</dbReference>
<dbReference type="Gene3D" id="3.40.50.1820">
    <property type="entry name" value="alpha/beta hydrolase"/>
    <property type="match status" value="2"/>
</dbReference>
<proteinExistence type="predicted"/>
<accession>A0A5C8ZU41</accession>
<dbReference type="PANTHER" id="PTHR43798">
    <property type="entry name" value="MONOACYLGLYCEROL LIPASE"/>
    <property type="match status" value="1"/>
</dbReference>
<dbReference type="InterPro" id="IPR050266">
    <property type="entry name" value="AB_hydrolase_sf"/>
</dbReference>
<dbReference type="PRINTS" id="PR00412">
    <property type="entry name" value="EPOXHYDRLASE"/>
</dbReference>
<dbReference type="AlphaFoldDB" id="A0A5C8ZU41"/>
<dbReference type="RefSeq" id="WP_148069262.1">
    <property type="nucleotide sequence ID" value="NZ_VRZA01000005.1"/>
</dbReference>
<dbReference type="PRINTS" id="PR00111">
    <property type="entry name" value="ABHYDROLASE"/>
</dbReference>
<protein>
    <submittedName>
        <fullName evidence="3">Alpha/beta fold hydrolase</fullName>
    </submittedName>
</protein>
<gene>
    <name evidence="3" type="ORF">FV139_14960</name>
</gene>
<evidence type="ECO:0000259" key="2">
    <source>
        <dbReference type="Pfam" id="PF12697"/>
    </source>
</evidence>
<dbReference type="Pfam" id="PF12697">
    <property type="entry name" value="Abhydrolase_6"/>
    <property type="match status" value="1"/>
</dbReference>
<dbReference type="GO" id="GO:0016787">
    <property type="term" value="F:hydrolase activity"/>
    <property type="evidence" value="ECO:0007669"/>
    <property type="project" value="UniProtKB-KW"/>
</dbReference>
<dbReference type="InterPro" id="IPR000639">
    <property type="entry name" value="Epox_hydrolase-like"/>
</dbReference>
<dbReference type="Proteomes" id="UP000321039">
    <property type="component" value="Unassembled WGS sequence"/>
</dbReference>
<dbReference type="SUPFAM" id="SSF53474">
    <property type="entry name" value="alpha/beta-Hydrolases"/>
    <property type="match status" value="2"/>
</dbReference>
<feature type="domain" description="AB hydrolase-1" evidence="1">
    <location>
        <begin position="26"/>
        <end position="143"/>
    </location>
</feature>
<feature type="domain" description="AB hydrolase-1" evidence="2">
    <location>
        <begin position="316"/>
        <end position="516"/>
    </location>
</feature>
<dbReference type="EMBL" id="VRZA01000005">
    <property type="protein sequence ID" value="TXS92023.1"/>
    <property type="molecule type" value="Genomic_DNA"/>
</dbReference>
<organism evidence="3 4">
    <name type="scientific">Parahaliea maris</name>
    <dbReference type="NCBI Taxonomy" id="2716870"/>
    <lineage>
        <taxon>Bacteria</taxon>
        <taxon>Pseudomonadati</taxon>
        <taxon>Pseudomonadota</taxon>
        <taxon>Gammaproteobacteria</taxon>
        <taxon>Cellvibrionales</taxon>
        <taxon>Halieaceae</taxon>
        <taxon>Parahaliea</taxon>
    </lineage>
</organism>
<sequence length="545" mass="59186">MATAIRRAYASVGERQVHYRTSGEGPAIVLIHQSPRSSAELLPLIAFLSTEFQVIAPDTPGYGQSDPIAPANSEPGIDEFVDGLVGLFDALGLENPLVFGTHTGAILGLRLAVRFPHRVGALIANGILVNTEAERQDLYERYMPPFLPDWSGSHLTWLWGRNKDQYDFFPWYQHSHEARIHWPVDDQGIHECVMDMMDAGDNYRSGYRAVLDYAIADDIPRLRVPTQLLVARADALSRYVEHFPPLPDGVESCIAEDFEDIPRILAEFARRHADSDVTATLANATPDGPLQRYFQSTPGGELHYLAAGNIDGQHPLLLLHDAGLAADSLEELARALSGQRPVIAPDLPGHGESTAGATATPAAFAGAVLELLESLDVGAFDIVAVGASAACALELQREAPSLVGKLICCNPVLADTVADPDDAASLPDLQVDPSGAHLLRAWHYLRDRALYSSWRHRTADTMRPAARPPKAVELQRDVVALLKSATGLSGYLEAALRYRLADCQQAGAHLAATEDFSPTTLPAGFTSLEASKVRWAKVIMEVLER</sequence>
<dbReference type="InterPro" id="IPR000073">
    <property type="entry name" value="AB_hydrolase_1"/>
</dbReference>
<reference evidence="3 4" key="1">
    <citation type="submission" date="2019-08" db="EMBL/GenBank/DDBJ databases">
        <title>Parahaliea maris sp. nov., isolated from the surface seawater.</title>
        <authorList>
            <person name="Liu Y."/>
        </authorList>
    </citation>
    <scope>NUCLEOTIDE SEQUENCE [LARGE SCALE GENOMIC DNA]</scope>
    <source>
        <strain evidence="3 4">HSLHS9</strain>
    </source>
</reference>
<keyword evidence="3" id="KW-0378">Hydrolase</keyword>
<evidence type="ECO:0000259" key="1">
    <source>
        <dbReference type="Pfam" id="PF00561"/>
    </source>
</evidence>
<name>A0A5C8ZU41_9GAMM</name>
<comment type="caution">
    <text evidence="3">The sequence shown here is derived from an EMBL/GenBank/DDBJ whole genome shotgun (WGS) entry which is preliminary data.</text>
</comment>